<dbReference type="EMBL" id="CP034086">
    <property type="protein sequence ID" value="AZG78147.1"/>
    <property type="molecule type" value="Genomic_DNA"/>
</dbReference>
<name>A0A3G8M8N7_9HYPH</name>
<reference evidence="1 2" key="1">
    <citation type="submission" date="2018-11" db="EMBL/GenBank/DDBJ databases">
        <title>Genome squencing of methanotrophic bacteria isolated from alkaline groundwater in Korea.</title>
        <authorList>
            <person name="Nguyen L.N."/>
        </authorList>
    </citation>
    <scope>NUCLEOTIDE SEQUENCE [LARGE SCALE GENOMIC DNA]</scope>
    <source>
        <strain evidence="1 2">GW6</strain>
    </source>
</reference>
<sequence length="99" mass="11331">MSMGDVIREHARLIMLRDLAEQPDGRWNSEALREDLEVRWAINRPRAFVHDELRYLEMVGAVTLAESGSVLIASITQKGLDHVERRIRIEGVKRPSPEA</sequence>
<protein>
    <recommendedName>
        <fullName evidence="3">ArsR family transcriptional regulator</fullName>
    </recommendedName>
</protein>
<accession>A0A3G8M8N7</accession>
<proteinExistence type="predicted"/>
<gene>
    <name evidence="1" type="ORF">EHO51_16185</name>
</gene>
<dbReference type="RefSeq" id="WP_124739738.1">
    <property type="nucleotide sequence ID" value="NZ_CP034086.1"/>
</dbReference>
<evidence type="ECO:0000313" key="2">
    <source>
        <dbReference type="Proteomes" id="UP000273982"/>
    </source>
</evidence>
<evidence type="ECO:0000313" key="1">
    <source>
        <dbReference type="EMBL" id="AZG78147.1"/>
    </source>
</evidence>
<dbReference type="AlphaFoldDB" id="A0A3G8M8N7"/>
<dbReference type="KEGG" id="mros:EHO51_16185"/>
<organism evidence="1 2">
    <name type="scientific">Methylocystis rosea</name>
    <dbReference type="NCBI Taxonomy" id="173366"/>
    <lineage>
        <taxon>Bacteria</taxon>
        <taxon>Pseudomonadati</taxon>
        <taxon>Pseudomonadota</taxon>
        <taxon>Alphaproteobacteria</taxon>
        <taxon>Hyphomicrobiales</taxon>
        <taxon>Methylocystaceae</taxon>
        <taxon>Methylocystis</taxon>
    </lineage>
</organism>
<dbReference type="Proteomes" id="UP000273982">
    <property type="component" value="Chromosome"/>
</dbReference>
<evidence type="ECO:0008006" key="3">
    <source>
        <dbReference type="Google" id="ProtNLM"/>
    </source>
</evidence>